<protein>
    <submittedName>
        <fullName evidence="1">Uncharacterized protein</fullName>
    </submittedName>
</protein>
<evidence type="ECO:0000313" key="2">
    <source>
        <dbReference type="Proteomes" id="UP000094065"/>
    </source>
</evidence>
<name>A0A1E3I785_9TREE</name>
<gene>
    <name evidence="1" type="ORF">L202_00214</name>
</gene>
<evidence type="ECO:0000313" key="1">
    <source>
        <dbReference type="EMBL" id="ODN84215.1"/>
    </source>
</evidence>
<dbReference type="EMBL" id="AWGJ01000001">
    <property type="protein sequence ID" value="ODN84215.1"/>
    <property type="molecule type" value="Genomic_DNA"/>
</dbReference>
<reference evidence="1 2" key="1">
    <citation type="submission" date="2016-06" db="EMBL/GenBank/DDBJ databases">
        <title>Evolution of pathogenesis and genome organization in the Tremellales.</title>
        <authorList>
            <person name="Cuomo C."/>
            <person name="Litvintseva A."/>
            <person name="Heitman J."/>
            <person name="Chen Y."/>
            <person name="Sun S."/>
            <person name="Springer D."/>
            <person name="Dromer F."/>
            <person name="Young S."/>
            <person name="Zeng Q."/>
            <person name="Chapman S."/>
            <person name="Gujja S."/>
            <person name="Saif S."/>
            <person name="Birren B."/>
        </authorList>
    </citation>
    <scope>NUCLEOTIDE SEQUENCE [LARGE SCALE GENOMIC DNA]</scope>
    <source>
        <strain evidence="1 2">CBS 6039</strain>
    </source>
</reference>
<dbReference type="Proteomes" id="UP000094065">
    <property type="component" value="Unassembled WGS sequence"/>
</dbReference>
<comment type="caution">
    <text evidence="1">The sequence shown here is derived from an EMBL/GenBank/DDBJ whole genome shotgun (WGS) entry which is preliminary data.</text>
</comment>
<organism evidence="1 2">
    <name type="scientific">Cryptococcus amylolentus CBS 6039</name>
    <dbReference type="NCBI Taxonomy" id="1295533"/>
    <lineage>
        <taxon>Eukaryota</taxon>
        <taxon>Fungi</taxon>
        <taxon>Dikarya</taxon>
        <taxon>Basidiomycota</taxon>
        <taxon>Agaricomycotina</taxon>
        <taxon>Tremellomycetes</taxon>
        <taxon>Tremellales</taxon>
        <taxon>Cryptococcaceae</taxon>
        <taxon>Cryptococcus</taxon>
    </lineage>
</organism>
<dbReference type="AlphaFoldDB" id="A0A1E3I785"/>
<dbReference type="RefSeq" id="XP_018998018.1">
    <property type="nucleotide sequence ID" value="XM_019133313.1"/>
</dbReference>
<proteinExistence type="predicted"/>
<dbReference type="GeneID" id="30151523"/>
<keyword evidence="2" id="KW-1185">Reference proteome</keyword>
<accession>A0A1E3I785</accession>
<sequence length="113" mass="12472">MAWPSPFRPHVPLDHLGWVGRGNAYAMLGVPVGEADDLLRFSETLVYFGPTAMVTFGEISHEESRQYSPLQSRLGRAFLGLPSGRSPASVRLLTLILALIPTNKPFRRPSETP</sequence>